<dbReference type="PRINTS" id="PR01836">
    <property type="entry name" value="MGATPASE"/>
</dbReference>
<comment type="subcellular location">
    <subcellularLocation>
        <location evidence="1">Cell membrane</location>
        <topology evidence="1">Multi-pass membrane protein</topology>
    </subcellularLocation>
</comment>
<keyword evidence="2" id="KW-1003">Cell membrane</keyword>
<feature type="transmembrane region" description="Helical" evidence="5">
    <location>
        <begin position="35"/>
        <end position="51"/>
    </location>
</feature>
<feature type="domain" description="Cation-transporting P-type ATPase C-terminal" evidence="6">
    <location>
        <begin position="2"/>
        <end position="114"/>
    </location>
</feature>
<gene>
    <name evidence="7" type="ORF">EMEDMD4_1310065</name>
</gene>
<proteinExistence type="predicted"/>
<organism evidence="7 8">
    <name type="scientific">Sinorhizobium medicae</name>
    <dbReference type="NCBI Taxonomy" id="110321"/>
    <lineage>
        <taxon>Bacteria</taxon>
        <taxon>Pseudomonadati</taxon>
        <taxon>Pseudomonadota</taxon>
        <taxon>Alphaproteobacteria</taxon>
        <taxon>Hyphomicrobiales</taxon>
        <taxon>Rhizobiaceae</taxon>
        <taxon>Sinorhizobium/Ensifer group</taxon>
        <taxon>Sinorhizobium</taxon>
    </lineage>
</organism>
<dbReference type="InterPro" id="IPR006068">
    <property type="entry name" value="ATPase_P-typ_cation-transptr_C"/>
</dbReference>
<evidence type="ECO:0000256" key="5">
    <source>
        <dbReference type="SAM" id="Phobius"/>
    </source>
</evidence>
<dbReference type="InterPro" id="IPR006415">
    <property type="entry name" value="P-type_ATPase_IIIB"/>
</dbReference>
<evidence type="ECO:0000313" key="8">
    <source>
        <dbReference type="Proteomes" id="UP000507954"/>
    </source>
</evidence>
<dbReference type="AlphaFoldDB" id="A0A508WWN6"/>
<keyword evidence="5" id="KW-0472">Membrane</keyword>
<dbReference type="EMBL" id="CABFNB010000037">
    <property type="protein sequence ID" value="VTZ60071.1"/>
    <property type="molecule type" value="Genomic_DNA"/>
</dbReference>
<dbReference type="Gene3D" id="1.20.1110.10">
    <property type="entry name" value="Calcium-transporting ATPase, transmembrane domain"/>
    <property type="match status" value="1"/>
</dbReference>
<dbReference type="Proteomes" id="UP000507954">
    <property type="component" value="Unassembled WGS sequence"/>
</dbReference>
<name>A0A508WWN6_9HYPH</name>
<dbReference type="Pfam" id="PF00689">
    <property type="entry name" value="Cation_ATPase_C"/>
    <property type="match status" value="1"/>
</dbReference>
<reference evidence="7 8" key="1">
    <citation type="submission" date="2019-06" db="EMBL/GenBank/DDBJ databases">
        <authorList>
            <person name="Le Quere A."/>
            <person name="Colella S."/>
        </authorList>
    </citation>
    <scope>NUCLEOTIDE SEQUENCE [LARGE SCALE GENOMIC DNA]</scope>
    <source>
        <strain evidence="7">EmedicaeMD41</strain>
    </source>
</reference>
<keyword evidence="5" id="KW-0812">Transmembrane</keyword>
<protein>
    <recommendedName>
        <fullName evidence="6">Cation-transporting P-type ATPase C-terminal domain-containing protein</fullName>
    </recommendedName>
</protein>
<feature type="transmembrane region" description="Helical" evidence="5">
    <location>
        <begin position="63"/>
        <end position="86"/>
    </location>
</feature>
<evidence type="ECO:0000256" key="4">
    <source>
        <dbReference type="ARBA" id="ARBA00022842"/>
    </source>
</evidence>
<evidence type="ECO:0000259" key="6">
    <source>
        <dbReference type="Pfam" id="PF00689"/>
    </source>
</evidence>
<accession>A0A508WWN6</accession>
<keyword evidence="4" id="KW-0460">Magnesium</keyword>
<evidence type="ECO:0000256" key="3">
    <source>
        <dbReference type="ARBA" id="ARBA00022553"/>
    </source>
</evidence>
<dbReference type="GO" id="GO:0015444">
    <property type="term" value="F:P-type magnesium transporter activity"/>
    <property type="evidence" value="ECO:0007669"/>
    <property type="project" value="InterPro"/>
</dbReference>
<dbReference type="InterPro" id="IPR023298">
    <property type="entry name" value="ATPase_P-typ_TM_dom_sf"/>
</dbReference>
<evidence type="ECO:0000256" key="1">
    <source>
        <dbReference type="ARBA" id="ARBA00004651"/>
    </source>
</evidence>
<evidence type="ECO:0000313" key="7">
    <source>
        <dbReference type="EMBL" id="VTZ60071.1"/>
    </source>
</evidence>
<dbReference type="RefSeq" id="WP_180161618.1">
    <property type="nucleotide sequence ID" value="NZ_CABFNB010000037.1"/>
</dbReference>
<keyword evidence="3" id="KW-0597">Phosphoprotein</keyword>
<dbReference type="SUPFAM" id="SSF81665">
    <property type="entry name" value="Calcium ATPase, transmembrane domain M"/>
    <property type="match status" value="1"/>
</dbReference>
<dbReference type="GO" id="GO:0005886">
    <property type="term" value="C:plasma membrane"/>
    <property type="evidence" value="ECO:0007669"/>
    <property type="project" value="UniProtKB-SubCell"/>
</dbReference>
<evidence type="ECO:0000256" key="2">
    <source>
        <dbReference type="ARBA" id="ARBA00022475"/>
    </source>
</evidence>
<keyword evidence="5" id="KW-1133">Transmembrane helix</keyword>
<sequence>MVSFGLVSSLFDFVTFAGLALLIKAAPATFQTARFVGSLLTELAIVLIVRTRSCFWPSKPSRLLSFLTVATAVLAIAIPYAPFAGYFGFVPLPWPIMTGLLLITVLYLMASEITEHWFLRWDNRMHGRSYSRAKKK</sequence>